<keyword evidence="10" id="KW-0472">Membrane</keyword>
<keyword evidence="5 17" id="KW-0645">Protease</keyword>
<dbReference type="PANTHER" id="PTHR11533">
    <property type="entry name" value="PROTEASE M1 ZINC METALLOPROTEASE"/>
    <property type="match status" value="1"/>
</dbReference>
<evidence type="ECO:0000256" key="7">
    <source>
        <dbReference type="ARBA" id="ARBA00022801"/>
    </source>
</evidence>
<dbReference type="AlphaFoldDB" id="A0A4Y0BN47"/>
<comment type="subcellular location">
    <subcellularLocation>
        <location evidence="1">Cell membrane</location>
        <topology evidence="1">Lipid-anchor</topology>
        <topology evidence="1">GPI-anchor</topology>
    </subcellularLocation>
</comment>
<dbReference type="FunFam" id="2.60.40.1730:FF:000013">
    <property type="entry name" value="Aminopeptidase"/>
    <property type="match status" value="1"/>
</dbReference>
<evidence type="ECO:0000256" key="14">
    <source>
        <dbReference type="PIRSR" id="PIRSR634016-1"/>
    </source>
</evidence>
<dbReference type="EnsemblMetazoa" id="AFUN021175-RB">
    <property type="protein sequence ID" value="AFUN021175-PB"/>
    <property type="gene ID" value="AFUN021175"/>
</dbReference>
<dbReference type="Pfam" id="PF17900">
    <property type="entry name" value="Peptidase_M1_N"/>
    <property type="match status" value="1"/>
</dbReference>
<dbReference type="Gene3D" id="2.60.40.1730">
    <property type="entry name" value="tricorn interacting facor f3 domain"/>
    <property type="match status" value="1"/>
</dbReference>
<dbReference type="PRINTS" id="PR00756">
    <property type="entry name" value="ALADIPTASE"/>
</dbReference>
<evidence type="ECO:0000256" key="16">
    <source>
        <dbReference type="PIRSR" id="PIRSR634016-4"/>
    </source>
</evidence>
<dbReference type="STRING" id="62324.A0A4Y0BN47"/>
<dbReference type="SUPFAM" id="SSF63737">
    <property type="entry name" value="Leukotriene A4 hydrolase N-terminal domain"/>
    <property type="match status" value="1"/>
</dbReference>
<dbReference type="SUPFAM" id="SSF55486">
    <property type="entry name" value="Metalloproteases ('zincins'), catalytic domain"/>
    <property type="match status" value="1"/>
</dbReference>
<dbReference type="InterPro" id="IPR034016">
    <property type="entry name" value="M1_APN-typ"/>
</dbReference>
<keyword evidence="13" id="KW-0449">Lipoprotein</keyword>
<organism evidence="21">
    <name type="scientific">Anopheles funestus</name>
    <name type="common">African malaria mosquito</name>
    <dbReference type="NCBI Taxonomy" id="62324"/>
    <lineage>
        <taxon>Eukaryota</taxon>
        <taxon>Metazoa</taxon>
        <taxon>Ecdysozoa</taxon>
        <taxon>Arthropoda</taxon>
        <taxon>Hexapoda</taxon>
        <taxon>Insecta</taxon>
        <taxon>Pterygota</taxon>
        <taxon>Neoptera</taxon>
        <taxon>Endopterygota</taxon>
        <taxon>Diptera</taxon>
        <taxon>Nematocera</taxon>
        <taxon>Culicoidea</taxon>
        <taxon>Culicidae</taxon>
        <taxon>Anophelinae</taxon>
        <taxon>Anopheles</taxon>
    </lineage>
</organism>
<comment type="similarity">
    <text evidence="2 17">Belongs to the peptidase M1 family.</text>
</comment>
<feature type="domain" description="Aminopeptidase N-like N-terminal" evidence="20">
    <location>
        <begin position="66"/>
        <end position="258"/>
    </location>
</feature>
<dbReference type="GO" id="GO:0070006">
    <property type="term" value="F:metalloaminopeptidase activity"/>
    <property type="evidence" value="ECO:0007669"/>
    <property type="project" value="TreeGrafter"/>
</dbReference>
<evidence type="ECO:0000256" key="15">
    <source>
        <dbReference type="PIRSR" id="PIRSR634016-3"/>
    </source>
</evidence>
<dbReference type="GO" id="GO:0006508">
    <property type="term" value="P:proteolysis"/>
    <property type="evidence" value="ECO:0007669"/>
    <property type="project" value="UniProtKB-KW"/>
</dbReference>
<keyword evidence="17" id="KW-0031">Aminopeptidase</keyword>
<sequence>MSKSFGLILPNMNALVRIAILAICLVSFHTHNISCTPLQPKLFGGELELEPRTELDHYRLNEDVLPTHYEIEIKPYFEPEPQKQAFTFDGNTVITVTAAKENVTQIKLHMAHMDILLWSVMRKSNSMLVPSEGRTYDEETQIMTLQLKEGLLKNVEYLIVINYVGVMEENMRGFYRSYYKENGTKVWLGSTQFEQTEARRAFPCFDEPKFKATFQLKLNYKPVEYSVYSNTPIKKSDVLGNNRTLATFGITPKMSTYLLAFIVAPYTTSGDDVLRVLSRPEATNQTTYSIEEGLKLLKVLGDWVKYPFNNVTEIERMYMAAVPDFAAGAMENWGLITYRESSLLYVPEDATSLQQQRIATIIAHELAHQWFGNLVTCEWWDVTWLNEGFATYFEYFGTALAEPLWELEDQFVVEKLHTAMQTDGSISTHPMTHPVYTQAQAAAIFDAISYNKGGVVLRMLEHYMTKEVFQAAIVEYVKDRQFQASRPEHLFAVLDKHNASASAYMKPWTTQPGLPLVYVTGHANGFSITQQRFLTNSSEQEEKLLWPLPITFATDGNEFDNTKPTLVATESHNISFENAASVKYFVLNNQQVGYYRVHYDDALWDKISKALRTRGFGGIHQLNRAQIVDDLFNLARADVMGYRKALDILEYLKEETEYAPWFAAANGFSTLALRIHPDDETLFSQHILDIFGKAYEFIHFQEPSQYERRLRIYLRRLVLDWTCRYGHEDCSKSALQEFEALRANSSAKVHPDLRQVVYCEGVRKGSLEQFDFLLNLYLTTNVATEQLLTLQGMSCATEKEVIHKYMNLTSSPDVRRQDKATALSLLLNNQHALESAASYLVENSARWAEAHGDYKHVAMAFGGILARVKDVTVKESIAQFAEANKDTMGLEAYEFISKGLEEFDHNQQFTMNHRDDILGFLTLKANNSGASQTVIFNVVVALCLALLAVW</sequence>
<dbReference type="InterPro" id="IPR045357">
    <property type="entry name" value="Aminopeptidase_N-like_N"/>
</dbReference>
<feature type="binding site" evidence="15">
    <location>
        <position position="364"/>
    </location>
    <ligand>
        <name>Zn(2+)</name>
        <dbReference type="ChEBI" id="CHEBI:29105"/>
        <note>catalytic</note>
    </ligand>
</feature>
<keyword evidence="11" id="KW-1015">Disulfide bond</keyword>
<keyword evidence="6 15" id="KW-0479">Metal-binding</keyword>
<evidence type="ECO:0000259" key="19">
    <source>
        <dbReference type="Pfam" id="PF11838"/>
    </source>
</evidence>
<feature type="active site" description="Proton acceptor" evidence="14">
    <location>
        <position position="365"/>
    </location>
</feature>
<dbReference type="InterPro" id="IPR014782">
    <property type="entry name" value="Peptidase_M1_dom"/>
</dbReference>
<dbReference type="GO" id="GO:0043171">
    <property type="term" value="P:peptide catabolic process"/>
    <property type="evidence" value="ECO:0007669"/>
    <property type="project" value="TreeGrafter"/>
</dbReference>
<keyword evidence="8 15" id="KW-0862">Zinc</keyword>
<evidence type="ECO:0000259" key="20">
    <source>
        <dbReference type="Pfam" id="PF17900"/>
    </source>
</evidence>
<evidence type="ECO:0000256" key="4">
    <source>
        <dbReference type="ARBA" id="ARBA00022622"/>
    </source>
</evidence>
<keyword evidence="12" id="KW-0325">Glycoprotein</keyword>
<dbReference type="EC" id="3.4.11.-" evidence="17"/>
<dbReference type="Pfam" id="PF11838">
    <property type="entry name" value="ERAP1_C"/>
    <property type="match status" value="1"/>
</dbReference>
<evidence type="ECO:0000256" key="8">
    <source>
        <dbReference type="ARBA" id="ARBA00022833"/>
    </source>
</evidence>
<dbReference type="CDD" id="cd09601">
    <property type="entry name" value="M1_APN-Q_like"/>
    <property type="match status" value="1"/>
</dbReference>
<accession>A0A4Y0BN47</accession>
<dbReference type="InterPro" id="IPR042097">
    <property type="entry name" value="Aminopeptidase_N-like_N_sf"/>
</dbReference>
<evidence type="ECO:0000256" key="17">
    <source>
        <dbReference type="RuleBase" id="RU364040"/>
    </source>
</evidence>
<feature type="domain" description="ERAP1-like C-terminal" evidence="19">
    <location>
        <begin position="585"/>
        <end position="891"/>
    </location>
</feature>
<keyword evidence="4" id="KW-0336">GPI-anchor</keyword>
<evidence type="ECO:0000313" key="21">
    <source>
        <dbReference type="EnsemblMetazoa" id="AFUN021175-PB"/>
    </source>
</evidence>
<evidence type="ECO:0000256" key="1">
    <source>
        <dbReference type="ARBA" id="ARBA00004609"/>
    </source>
</evidence>
<proteinExistence type="inferred from homology"/>
<evidence type="ECO:0000259" key="18">
    <source>
        <dbReference type="Pfam" id="PF01433"/>
    </source>
</evidence>
<dbReference type="FunFam" id="1.10.390.10:FF:000019">
    <property type="entry name" value="Aminopeptidase"/>
    <property type="match status" value="1"/>
</dbReference>
<comment type="cofactor">
    <cofactor evidence="15 17">
        <name>Zn(2+)</name>
        <dbReference type="ChEBI" id="CHEBI:29105"/>
    </cofactor>
    <text evidence="15 17">Binds 1 zinc ion per subunit.</text>
</comment>
<dbReference type="InterPro" id="IPR001930">
    <property type="entry name" value="Peptidase_M1"/>
</dbReference>
<evidence type="ECO:0000256" key="3">
    <source>
        <dbReference type="ARBA" id="ARBA00022475"/>
    </source>
</evidence>
<evidence type="ECO:0000256" key="2">
    <source>
        <dbReference type="ARBA" id="ARBA00010136"/>
    </source>
</evidence>
<dbReference type="GO" id="GO:0005886">
    <property type="term" value="C:plasma membrane"/>
    <property type="evidence" value="ECO:0007669"/>
    <property type="project" value="UniProtKB-SubCell"/>
</dbReference>
<keyword evidence="9 17" id="KW-0482">Metalloprotease</keyword>
<dbReference type="Gene3D" id="1.25.50.20">
    <property type="match status" value="1"/>
</dbReference>
<evidence type="ECO:0000256" key="11">
    <source>
        <dbReference type="ARBA" id="ARBA00023157"/>
    </source>
</evidence>
<evidence type="ECO:0000256" key="5">
    <source>
        <dbReference type="ARBA" id="ARBA00022670"/>
    </source>
</evidence>
<evidence type="ECO:0000256" key="9">
    <source>
        <dbReference type="ARBA" id="ARBA00023049"/>
    </source>
</evidence>
<evidence type="ECO:0000256" key="12">
    <source>
        <dbReference type="ARBA" id="ARBA00023180"/>
    </source>
</evidence>
<keyword evidence="3" id="KW-1003">Cell membrane</keyword>
<evidence type="ECO:0000256" key="6">
    <source>
        <dbReference type="ARBA" id="ARBA00022723"/>
    </source>
</evidence>
<dbReference type="GO" id="GO:0008270">
    <property type="term" value="F:zinc ion binding"/>
    <property type="evidence" value="ECO:0007669"/>
    <property type="project" value="UniProtKB-UniRule"/>
</dbReference>
<reference evidence="21" key="1">
    <citation type="submission" date="2020-05" db="UniProtKB">
        <authorList>
            <consortium name="EnsemblMetazoa"/>
        </authorList>
    </citation>
    <scope>IDENTIFICATION</scope>
    <source>
        <strain evidence="21">FUMOZ</strain>
    </source>
</reference>
<dbReference type="Gene3D" id="1.10.390.10">
    <property type="entry name" value="Neutral Protease Domain 2"/>
    <property type="match status" value="1"/>
</dbReference>
<dbReference type="InterPro" id="IPR024571">
    <property type="entry name" value="ERAP1-like_C_dom"/>
</dbReference>
<dbReference type="InterPro" id="IPR027268">
    <property type="entry name" value="Peptidase_M4/M1_CTD_sf"/>
</dbReference>
<feature type="site" description="Transition state stabilizer" evidence="16">
    <location>
        <position position="450"/>
    </location>
</feature>
<dbReference type="GO" id="GO:0005737">
    <property type="term" value="C:cytoplasm"/>
    <property type="evidence" value="ECO:0007669"/>
    <property type="project" value="TreeGrafter"/>
</dbReference>
<evidence type="ECO:0000256" key="13">
    <source>
        <dbReference type="ARBA" id="ARBA00023288"/>
    </source>
</evidence>
<dbReference type="PANTHER" id="PTHR11533:SF301">
    <property type="entry name" value="AMINOPEPTIDASE"/>
    <property type="match status" value="1"/>
</dbReference>
<feature type="binding site" evidence="15">
    <location>
        <position position="387"/>
    </location>
    <ligand>
        <name>Zn(2+)</name>
        <dbReference type="ChEBI" id="CHEBI:29105"/>
        <note>catalytic</note>
    </ligand>
</feature>
<evidence type="ECO:0000256" key="10">
    <source>
        <dbReference type="ARBA" id="ARBA00023136"/>
    </source>
</evidence>
<dbReference type="Gene3D" id="2.60.40.1910">
    <property type="match status" value="1"/>
</dbReference>
<dbReference type="Pfam" id="PF01433">
    <property type="entry name" value="Peptidase_M1"/>
    <property type="match status" value="1"/>
</dbReference>
<protein>
    <recommendedName>
        <fullName evidence="17">Aminopeptidase</fullName>
        <ecNumber evidence="17">3.4.11.-</ecNumber>
    </recommendedName>
</protein>
<dbReference type="GO" id="GO:0098552">
    <property type="term" value="C:side of membrane"/>
    <property type="evidence" value="ECO:0007669"/>
    <property type="project" value="UniProtKB-KW"/>
</dbReference>
<dbReference type="VEuPathDB" id="VectorBase:AFUN021175"/>
<dbReference type="InterPro" id="IPR050344">
    <property type="entry name" value="Peptidase_M1_aminopeptidases"/>
</dbReference>
<dbReference type="GO" id="GO:0042277">
    <property type="term" value="F:peptide binding"/>
    <property type="evidence" value="ECO:0007669"/>
    <property type="project" value="TreeGrafter"/>
</dbReference>
<feature type="domain" description="Peptidase M1 membrane alanine aminopeptidase" evidence="18">
    <location>
        <begin position="288"/>
        <end position="508"/>
    </location>
</feature>
<name>A0A4Y0BN47_ANOFN</name>
<keyword evidence="7 17" id="KW-0378">Hydrolase</keyword>
<feature type="binding site" evidence="15">
    <location>
        <position position="368"/>
    </location>
    <ligand>
        <name>Zn(2+)</name>
        <dbReference type="ChEBI" id="CHEBI:29105"/>
        <note>catalytic</note>
    </ligand>
</feature>
<dbReference type="FunFam" id="1.25.50.20:FF:000001">
    <property type="entry name" value="Aminopeptidase"/>
    <property type="match status" value="1"/>
</dbReference>
<dbReference type="GO" id="GO:0005615">
    <property type="term" value="C:extracellular space"/>
    <property type="evidence" value="ECO:0007669"/>
    <property type="project" value="TreeGrafter"/>
</dbReference>
<dbReference type="VEuPathDB" id="VectorBase:AFUN2_005744"/>